<dbReference type="InterPro" id="IPR050523">
    <property type="entry name" value="AKR_Detox_Biosynth"/>
</dbReference>
<dbReference type="InterPro" id="IPR036812">
    <property type="entry name" value="NAD(P)_OxRdtase_dom_sf"/>
</dbReference>
<evidence type="ECO:0000313" key="3">
    <source>
        <dbReference type="EMBL" id="CAB4599161.1"/>
    </source>
</evidence>
<dbReference type="InterPro" id="IPR020471">
    <property type="entry name" value="AKR"/>
</dbReference>
<accession>A0A6J6T772</accession>
<evidence type="ECO:0000313" key="5">
    <source>
        <dbReference type="EMBL" id="CAB4742754.1"/>
    </source>
</evidence>
<dbReference type="PRINTS" id="PR00069">
    <property type="entry name" value="ALDKETRDTASE"/>
</dbReference>
<dbReference type="PANTHER" id="PTHR43364">
    <property type="entry name" value="NADH-SPECIFIC METHYLGLYOXAL REDUCTASE-RELATED"/>
    <property type="match status" value="1"/>
</dbReference>
<gene>
    <name evidence="3" type="ORF">UFOPK1795_01069</name>
    <name evidence="4" type="ORF">UFOPK2275_00608</name>
    <name evidence="5" type="ORF">UFOPK2816_00391</name>
</gene>
<keyword evidence="1" id="KW-0560">Oxidoreductase</keyword>
<dbReference type="PANTHER" id="PTHR43364:SF4">
    <property type="entry name" value="NAD(P)-LINKED OXIDOREDUCTASE SUPERFAMILY PROTEIN"/>
    <property type="match status" value="1"/>
</dbReference>
<dbReference type="SUPFAM" id="SSF51430">
    <property type="entry name" value="NAD(P)-linked oxidoreductase"/>
    <property type="match status" value="1"/>
</dbReference>
<dbReference type="InterPro" id="IPR018170">
    <property type="entry name" value="Aldo/ket_reductase_CS"/>
</dbReference>
<dbReference type="AlphaFoldDB" id="A0A6J6T772"/>
<proteinExistence type="predicted"/>
<dbReference type="InterPro" id="IPR023210">
    <property type="entry name" value="NADP_OxRdtase_dom"/>
</dbReference>
<reference evidence="5" key="1">
    <citation type="submission" date="2020-05" db="EMBL/GenBank/DDBJ databases">
        <authorList>
            <person name="Chiriac C."/>
            <person name="Salcher M."/>
            <person name="Ghai R."/>
            <person name="Kavagutti S V."/>
        </authorList>
    </citation>
    <scope>NUCLEOTIDE SEQUENCE</scope>
</reference>
<evidence type="ECO:0000256" key="1">
    <source>
        <dbReference type="ARBA" id="ARBA00023002"/>
    </source>
</evidence>
<evidence type="ECO:0000259" key="2">
    <source>
        <dbReference type="Pfam" id="PF00248"/>
    </source>
</evidence>
<protein>
    <submittedName>
        <fullName evidence="5">Unannotated protein</fullName>
    </submittedName>
</protein>
<dbReference type="Pfam" id="PF00248">
    <property type="entry name" value="Aldo_ket_red"/>
    <property type="match status" value="1"/>
</dbReference>
<dbReference type="PROSITE" id="PS00062">
    <property type="entry name" value="ALDOKETO_REDUCTASE_2"/>
    <property type="match status" value="1"/>
</dbReference>
<dbReference type="EMBL" id="CAEZUG010000073">
    <property type="protein sequence ID" value="CAB4599161.1"/>
    <property type="molecule type" value="Genomic_DNA"/>
</dbReference>
<dbReference type="EMBL" id="CAEZWQ010000057">
    <property type="protein sequence ID" value="CAB4662050.1"/>
    <property type="molecule type" value="Genomic_DNA"/>
</dbReference>
<evidence type="ECO:0000313" key="4">
    <source>
        <dbReference type="EMBL" id="CAB4662050.1"/>
    </source>
</evidence>
<feature type="domain" description="NADP-dependent oxidoreductase" evidence="2">
    <location>
        <begin position="15"/>
        <end position="317"/>
    </location>
</feature>
<organism evidence="5">
    <name type="scientific">freshwater metagenome</name>
    <dbReference type="NCBI Taxonomy" id="449393"/>
    <lineage>
        <taxon>unclassified sequences</taxon>
        <taxon>metagenomes</taxon>
        <taxon>ecological metagenomes</taxon>
    </lineage>
</organism>
<sequence>MKYRKFGNTDLTVSEIGFGMWPIGGTIKVGDYGVVDQSEAINAIHRAMDLGITLFDTAPAYGDGHGEEVLGEALVGEREAAIIATKCAVRWDHDTKSWITDSSKESILASVEKSLSRLRTDYLDILLIHVPDPHAVPSDAMAGLESLQKSGKARFVGISNFTLDQVREYSSFGTLHAQQVGYNLFDRRIENEMLPQCVDMGLGVMTYGALCHGLLSGAWTAATKFPDEDWRSKGDVFGLPLLTPENFAQNIRITELLRDFAKESGHTLAQLALTWVLHNQKVSVALAGMRSVNEVEENVKAVDWRLSSVDMATIAEIMKNAAGTQGSSHYTVNDH</sequence>
<dbReference type="Gene3D" id="3.20.20.100">
    <property type="entry name" value="NADP-dependent oxidoreductase domain"/>
    <property type="match status" value="1"/>
</dbReference>
<dbReference type="EMBL" id="CAEZZB010000029">
    <property type="protein sequence ID" value="CAB4742754.1"/>
    <property type="molecule type" value="Genomic_DNA"/>
</dbReference>
<dbReference type="CDD" id="cd19084">
    <property type="entry name" value="AKR_AKR11B1-like"/>
    <property type="match status" value="1"/>
</dbReference>
<name>A0A6J6T772_9ZZZZ</name>
<dbReference type="GO" id="GO:0016491">
    <property type="term" value="F:oxidoreductase activity"/>
    <property type="evidence" value="ECO:0007669"/>
    <property type="project" value="UniProtKB-KW"/>
</dbReference>
<dbReference type="GO" id="GO:0005829">
    <property type="term" value="C:cytosol"/>
    <property type="evidence" value="ECO:0007669"/>
    <property type="project" value="TreeGrafter"/>
</dbReference>